<dbReference type="EMBL" id="HBUF01182169">
    <property type="protein sequence ID" value="CAG6655580.1"/>
    <property type="molecule type" value="Transcribed_RNA"/>
</dbReference>
<dbReference type="AlphaFoldDB" id="A0A8D8RQA9"/>
<organism evidence="2">
    <name type="scientific">Cacopsylla melanoneura</name>
    <dbReference type="NCBI Taxonomy" id="428564"/>
    <lineage>
        <taxon>Eukaryota</taxon>
        <taxon>Metazoa</taxon>
        <taxon>Ecdysozoa</taxon>
        <taxon>Arthropoda</taxon>
        <taxon>Hexapoda</taxon>
        <taxon>Insecta</taxon>
        <taxon>Pterygota</taxon>
        <taxon>Neoptera</taxon>
        <taxon>Paraneoptera</taxon>
        <taxon>Hemiptera</taxon>
        <taxon>Sternorrhyncha</taxon>
        <taxon>Psylloidea</taxon>
        <taxon>Psyllidae</taxon>
        <taxon>Psyllinae</taxon>
        <taxon>Cacopsylla</taxon>
    </lineage>
</organism>
<dbReference type="EMBL" id="HBUF01369973">
    <property type="protein sequence ID" value="CAG6725669.1"/>
    <property type="molecule type" value="Transcribed_RNA"/>
</dbReference>
<dbReference type="EMBL" id="HBUF01182172">
    <property type="protein sequence ID" value="CAG6655586.1"/>
    <property type="molecule type" value="Transcribed_RNA"/>
</dbReference>
<dbReference type="EMBL" id="HBUF01182170">
    <property type="protein sequence ID" value="CAG6655582.1"/>
    <property type="molecule type" value="Transcribed_RNA"/>
</dbReference>
<feature type="region of interest" description="Disordered" evidence="1">
    <location>
        <begin position="64"/>
        <end position="108"/>
    </location>
</feature>
<sequence length="137" mass="15945">MKHWVNRHCETLQWTPPPNQCTSLRVKIIVRNKNWAPLDIGLNRPRGNEKQTMLSTLTLRKPSERVNQKHRRPLVLPNNPSCRTSSSSRHVCSKSSTRRSTISARRSTIRCPKTRSWVPMTRKISARNKRRLTTPSL</sequence>
<accession>A0A8D8RQA9</accession>
<proteinExistence type="predicted"/>
<reference evidence="2" key="1">
    <citation type="submission" date="2021-05" db="EMBL/GenBank/DDBJ databases">
        <authorList>
            <person name="Alioto T."/>
            <person name="Alioto T."/>
            <person name="Gomez Garrido J."/>
        </authorList>
    </citation>
    <scope>NUCLEOTIDE SEQUENCE</scope>
</reference>
<evidence type="ECO:0000313" key="2">
    <source>
        <dbReference type="EMBL" id="CAG6655584.1"/>
    </source>
</evidence>
<dbReference type="EMBL" id="HBUF01369974">
    <property type="protein sequence ID" value="CAG6725671.1"/>
    <property type="molecule type" value="Transcribed_RNA"/>
</dbReference>
<name>A0A8D8RQA9_9HEMI</name>
<dbReference type="EMBL" id="HBUF01011441">
    <property type="protein sequence ID" value="CAG6608380.1"/>
    <property type="molecule type" value="Transcribed_RNA"/>
</dbReference>
<feature type="compositionally biased region" description="Low complexity" evidence="1">
    <location>
        <begin position="81"/>
        <end position="108"/>
    </location>
</feature>
<dbReference type="EMBL" id="HBUF01525391">
    <property type="protein sequence ID" value="CAG6750054.1"/>
    <property type="molecule type" value="Transcribed_RNA"/>
</dbReference>
<protein>
    <submittedName>
        <fullName evidence="2">Uncharacterized protein</fullName>
    </submittedName>
</protein>
<evidence type="ECO:0000256" key="1">
    <source>
        <dbReference type="SAM" id="MobiDB-lite"/>
    </source>
</evidence>
<dbReference type="EMBL" id="HBUF01525390">
    <property type="protein sequence ID" value="CAG6750052.1"/>
    <property type="molecule type" value="Transcribed_RNA"/>
</dbReference>
<dbReference type="EMBL" id="HBUF01369975">
    <property type="protein sequence ID" value="CAG6725673.1"/>
    <property type="molecule type" value="Transcribed_RNA"/>
</dbReference>
<dbReference type="EMBL" id="HBUF01182171">
    <property type="protein sequence ID" value="CAG6655584.1"/>
    <property type="molecule type" value="Transcribed_RNA"/>
</dbReference>
<dbReference type="EMBL" id="HBUF01011440">
    <property type="protein sequence ID" value="CAG6608378.1"/>
    <property type="molecule type" value="Transcribed_RNA"/>
</dbReference>